<name>A0A2G9RZ12_AQUCT</name>
<accession>A0A2G9RZ12</accession>
<gene>
    <name evidence="1" type="ORF">AB205_0204150</name>
</gene>
<organism evidence="1 2">
    <name type="scientific">Aquarana catesbeiana</name>
    <name type="common">American bullfrog</name>
    <name type="synonym">Rana catesbeiana</name>
    <dbReference type="NCBI Taxonomy" id="8400"/>
    <lineage>
        <taxon>Eukaryota</taxon>
        <taxon>Metazoa</taxon>
        <taxon>Chordata</taxon>
        <taxon>Craniata</taxon>
        <taxon>Vertebrata</taxon>
        <taxon>Euteleostomi</taxon>
        <taxon>Amphibia</taxon>
        <taxon>Batrachia</taxon>
        <taxon>Anura</taxon>
        <taxon>Neobatrachia</taxon>
        <taxon>Ranoidea</taxon>
        <taxon>Ranidae</taxon>
        <taxon>Aquarana</taxon>
    </lineage>
</organism>
<dbReference type="EMBL" id="KV931598">
    <property type="protein sequence ID" value="PIO32471.1"/>
    <property type="molecule type" value="Genomic_DNA"/>
</dbReference>
<dbReference type="OrthoDB" id="1874341at2759"/>
<keyword evidence="2" id="KW-1185">Reference proteome</keyword>
<dbReference type="AlphaFoldDB" id="A0A2G9RZ12"/>
<proteinExistence type="predicted"/>
<protein>
    <submittedName>
        <fullName evidence="1">Uncharacterized protein</fullName>
    </submittedName>
</protein>
<evidence type="ECO:0000313" key="2">
    <source>
        <dbReference type="Proteomes" id="UP000228934"/>
    </source>
</evidence>
<evidence type="ECO:0000313" key="1">
    <source>
        <dbReference type="EMBL" id="PIO32471.1"/>
    </source>
</evidence>
<reference evidence="2" key="1">
    <citation type="journal article" date="2017" name="Nat. Commun.">
        <title>The North American bullfrog draft genome provides insight into hormonal regulation of long noncoding RNA.</title>
        <authorList>
            <person name="Hammond S.A."/>
            <person name="Warren R.L."/>
            <person name="Vandervalk B.P."/>
            <person name="Kucuk E."/>
            <person name="Khan H."/>
            <person name="Gibb E.A."/>
            <person name="Pandoh P."/>
            <person name="Kirk H."/>
            <person name="Zhao Y."/>
            <person name="Jones M."/>
            <person name="Mungall A.J."/>
            <person name="Coope R."/>
            <person name="Pleasance S."/>
            <person name="Moore R.A."/>
            <person name="Holt R.A."/>
            <person name="Round J.M."/>
            <person name="Ohora S."/>
            <person name="Walle B.V."/>
            <person name="Veldhoen N."/>
            <person name="Helbing C.C."/>
            <person name="Birol I."/>
        </authorList>
    </citation>
    <scope>NUCLEOTIDE SEQUENCE [LARGE SCALE GENOMIC DNA]</scope>
</reference>
<dbReference type="Proteomes" id="UP000228934">
    <property type="component" value="Unassembled WGS sequence"/>
</dbReference>
<sequence length="141" mass="16087">MISLVNQVQELLLYKLRIKGKGVDLKQLSIDCASCREEPLVSQVCRPGRYPRKTVTVTSWFPCLGKCHTSQQSSVREEGLSQLSTPFPACMLDLRANGFQEEEKIFTKQSMDKVQNSYLHSLQEVGDLLRKKLETIKKLKL</sequence>